<feature type="region of interest" description="Disordered" evidence="9">
    <location>
        <begin position="106"/>
        <end position="161"/>
    </location>
</feature>
<evidence type="ECO:0000256" key="4">
    <source>
        <dbReference type="ARBA" id="ARBA00022792"/>
    </source>
</evidence>
<dbReference type="InterPro" id="IPR026769">
    <property type="entry name" value="Mic13"/>
</dbReference>
<evidence type="ECO:0000256" key="8">
    <source>
        <dbReference type="RuleBase" id="RU363009"/>
    </source>
</evidence>
<dbReference type="PANTHER" id="PTHR31816:SF3">
    <property type="entry name" value="MICOS COMPLEX SUBUNIT MIC13"/>
    <property type="match status" value="1"/>
</dbReference>
<comment type="similarity">
    <text evidence="2 8">Belongs to the MICOS complex subunit Mic13 family.</text>
</comment>
<dbReference type="Proteomes" id="UP001445076">
    <property type="component" value="Unassembled WGS sequence"/>
</dbReference>
<keyword evidence="6 8" id="KW-0496">Mitochondrion</keyword>
<feature type="compositionally biased region" description="Basic and acidic residues" evidence="9">
    <location>
        <begin position="114"/>
        <end position="129"/>
    </location>
</feature>
<comment type="subcellular location">
    <subcellularLocation>
        <location evidence="1 8">Mitochondrion inner membrane</location>
        <topology evidence="1 8">Single-pass membrane protein</topology>
    </subcellularLocation>
</comment>
<gene>
    <name evidence="10" type="ORF">OTU49_016428</name>
</gene>
<dbReference type="EMBL" id="JARKIK010000014">
    <property type="protein sequence ID" value="KAK8747510.1"/>
    <property type="molecule type" value="Genomic_DNA"/>
</dbReference>
<keyword evidence="11" id="KW-1185">Reference proteome</keyword>
<keyword evidence="7" id="KW-0472">Membrane</keyword>
<accession>A0AAW0XSG7</accession>
<evidence type="ECO:0000256" key="6">
    <source>
        <dbReference type="ARBA" id="ARBA00023128"/>
    </source>
</evidence>
<evidence type="ECO:0000256" key="1">
    <source>
        <dbReference type="ARBA" id="ARBA00004434"/>
    </source>
</evidence>
<dbReference type="GO" id="GO:0061617">
    <property type="term" value="C:MICOS complex"/>
    <property type="evidence" value="ECO:0007669"/>
    <property type="project" value="UniProtKB-UniRule"/>
</dbReference>
<keyword evidence="4 8" id="KW-0999">Mitochondrion inner membrane</keyword>
<comment type="function">
    <text evidence="8">Component of the MICOS complex, a large protein complex of the mitochondrial inner membrane that plays crucial roles in the maintenance of crista junctions, inner membrane architecture, and formation of contact sites to the outer membrane.</text>
</comment>
<name>A0AAW0XSG7_CHEQU</name>
<dbReference type="GO" id="GO:0042407">
    <property type="term" value="P:cristae formation"/>
    <property type="evidence" value="ECO:0007669"/>
    <property type="project" value="TreeGrafter"/>
</dbReference>
<protein>
    <recommendedName>
        <fullName evidence="8">MICOS complex subunit MIC13</fullName>
    </recommendedName>
</protein>
<dbReference type="GO" id="GO:0044284">
    <property type="term" value="C:mitochondrial crista junction"/>
    <property type="evidence" value="ECO:0007669"/>
    <property type="project" value="TreeGrafter"/>
</dbReference>
<evidence type="ECO:0000256" key="9">
    <source>
        <dbReference type="SAM" id="MobiDB-lite"/>
    </source>
</evidence>
<comment type="subunit">
    <text evidence="8">Component of the mitochondrial contact site and cristae organizing system (MICOS) complex.</text>
</comment>
<dbReference type="PANTHER" id="PTHR31816">
    <property type="entry name" value="MICOS COMPLEX SUBUNIT MIC13"/>
    <property type="match status" value="1"/>
</dbReference>
<keyword evidence="5" id="KW-1133">Transmembrane helix</keyword>
<reference evidence="10 11" key="1">
    <citation type="journal article" date="2024" name="BMC Genomics">
        <title>Genome assembly of redclaw crayfish (Cherax quadricarinatus) provides insights into its immune adaptation and hypoxia tolerance.</title>
        <authorList>
            <person name="Liu Z."/>
            <person name="Zheng J."/>
            <person name="Li H."/>
            <person name="Fang K."/>
            <person name="Wang S."/>
            <person name="He J."/>
            <person name="Zhou D."/>
            <person name="Weng S."/>
            <person name="Chi M."/>
            <person name="Gu Z."/>
            <person name="He J."/>
            <person name="Li F."/>
            <person name="Wang M."/>
        </authorList>
    </citation>
    <scope>NUCLEOTIDE SEQUENCE [LARGE SCALE GENOMIC DNA]</scope>
    <source>
        <strain evidence="10">ZL_2023a</strain>
    </source>
</reference>
<comment type="caution">
    <text evidence="10">The sequence shown here is derived from an EMBL/GenBank/DDBJ whole genome shotgun (WGS) entry which is preliminary data.</text>
</comment>
<evidence type="ECO:0000256" key="2">
    <source>
        <dbReference type="ARBA" id="ARBA00006771"/>
    </source>
</evidence>
<proteinExistence type="inferred from homology"/>
<evidence type="ECO:0000313" key="10">
    <source>
        <dbReference type="EMBL" id="KAK8747510.1"/>
    </source>
</evidence>
<evidence type="ECO:0000256" key="7">
    <source>
        <dbReference type="ARBA" id="ARBA00023136"/>
    </source>
</evidence>
<organism evidence="10 11">
    <name type="scientific">Cherax quadricarinatus</name>
    <name type="common">Australian red claw crayfish</name>
    <dbReference type="NCBI Taxonomy" id="27406"/>
    <lineage>
        <taxon>Eukaryota</taxon>
        <taxon>Metazoa</taxon>
        <taxon>Ecdysozoa</taxon>
        <taxon>Arthropoda</taxon>
        <taxon>Crustacea</taxon>
        <taxon>Multicrustacea</taxon>
        <taxon>Malacostraca</taxon>
        <taxon>Eumalacostraca</taxon>
        <taxon>Eucarida</taxon>
        <taxon>Decapoda</taxon>
        <taxon>Pleocyemata</taxon>
        <taxon>Astacidea</taxon>
        <taxon>Parastacoidea</taxon>
        <taxon>Parastacidae</taxon>
        <taxon>Cherax</taxon>
    </lineage>
</organism>
<evidence type="ECO:0000256" key="5">
    <source>
        <dbReference type="ARBA" id="ARBA00022989"/>
    </source>
</evidence>
<sequence>MSKILKVAWFVTKVGIGGGIVYVTVDQGIWGNSHQAAAAYDRVYDIMPGTKSVSEKYLHLPKKEDVNVNFRSYWNSGVFYTFDFIANIPTKVIGIKDAILDFASSPPVSAKQSENPHKTEETVLEEKQPNKNPPELDVTSAVPQETLDSMPPEVPPQTNEK</sequence>
<evidence type="ECO:0000256" key="3">
    <source>
        <dbReference type="ARBA" id="ARBA00022692"/>
    </source>
</evidence>
<dbReference type="Pfam" id="PF15884">
    <property type="entry name" value="QIL1"/>
    <property type="match status" value="1"/>
</dbReference>
<keyword evidence="3" id="KW-0812">Transmembrane</keyword>
<evidence type="ECO:0000313" key="11">
    <source>
        <dbReference type="Proteomes" id="UP001445076"/>
    </source>
</evidence>
<dbReference type="AlphaFoldDB" id="A0AAW0XSG7"/>